<organism evidence="3 4">
    <name type="scientific">Rathayibacter festucae DSM 15932</name>
    <dbReference type="NCBI Taxonomy" id="1328866"/>
    <lineage>
        <taxon>Bacteria</taxon>
        <taxon>Bacillati</taxon>
        <taxon>Actinomycetota</taxon>
        <taxon>Actinomycetes</taxon>
        <taxon>Micrococcales</taxon>
        <taxon>Microbacteriaceae</taxon>
        <taxon>Rathayibacter</taxon>
    </lineage>
</organism>
<gene>
    <name evidence="3" type="ORF">C1I64_06965</name>
</gene>
<proteinExistence type="predicted"/>
<sequence length="165" mass="17250">MISTFLVEHAALVPIGFWIAVALVTALAWLLHRRGARRTPLVLAAVAFLAGVALTMYPPDGTPLVFCTVQFSVPFDGIDTLANIALLLPGTLLLAVAVGRPVLVAAAVSGLSALIELVQASVPAIGRSCDTNDWFMNTIGAVLGALLAAVILAVENRRAGRRVSR</sequence>
<dbReference type="KEGG" id="rfs:C1I64_06965"/>
<keyword evidence="1" id="KW-1133">Transmembrane helix</keyword>
<feature type="transmembrane region" description="Helical" evidence="1">
    <location>
        <begin position="102"/>
        <end position="122"/>
    </location>
</feature>
<dbReference type="RefSeq" id="WP_127886702.1">
    <property type="nucleotide sequence ID" value="NZ_CP028137.1"/>
</dbReference>
<feature type="transmembrane region" description="Helical" evidence="1">
    <location>
        <begin position="39"/>
        <end position="57"/>
    </location>
</feature>
<feature type="transmembrane region" description="Helical" evidence="1">
    <location>
        <begin position="134"/>
        <end position="154"/>
    </location>
</feature>
<accession>A0A3T0SZK9</accession>
<evidence type="ECO:0000259" key="2">
    <source>
        <dbReference type="Pfam" id="PF04892"/>
    </source>
</evidence>
<name>A0A3T0SZK9_9MICO</name>
<keyword evidence="1" id="KW-0472">Membrane</keyword>
<evidence type="ECO:0000256" key="1">
    <source>
        <dbReference type="SAM" id="Phobius"/>
    </source>
</evidence>
<protein>
    <submittedName>
        <fullName evidence="3">VanZ family protein</fullName>
    </submittedName>
</protein>
<dbReference type="EMBL" id="CP028137">
    <property type="protein sequence ID" value="AZZ51811.1"/>
    <property type="molecule type" value="Genomic_DNA"/>
</dbReference>
<keyword evidence="1" id="KW-0812">Transmembrane</keyword>
<dbReference type="AlphaFoldDB" id="A0A3T0SZK9"/>
<dbReference type="InterPro" id="IPR006976">
    <property type="entry name" value="VanZ-like"/>
</dbReference>
<feature type="transmembrane region" description="Helical" evidence="1">
    <location>
        <begin position="12"/>
        <end position="32"/>
    </location>
</feature>
<reference evidence="3 4" key="1">
    <citation type="submission" date="2018-03" db="EMBL/GenBank/DDBJ databases">
        <title>Bacteriophage NCPPB3778 and a type I-E CRISPR drive the evolution of the US Biological Select Agent, Rathayibacter toxicus.</title>
        <authorList>
            <person name="Davis E.W.II."/>
            <person name="Tabima J.F."/>
            <person name="Weisberg A.J."/>
            <person name="Dantas Lopes L."/>
            <person name="Wiseman M.S."/>
            <person name="Wiseman M.S."/>
            <person name="Pupko T."/>
            <person name="Belcher M.S."/>
            <person name="Sechler A.J."/>
            <person name="Tancos M.A."/>
            <person name="Schroeder B.K."/>
            <person name="Murray T.D."/>
            <person name="Luster D.G."/>
            <person name="Schneider W.L."/>
            <person name="Rogers E."/>
            <person name="Andreote F.D."/>
            <person name="Grunwald N.J."/>
            <person name="Putnam M.L."/>
            <person name="Chang J.H."/>
        </authorList>
    </citation>
    <scope>NUCLEOTIDE SEQUENCE [LARGE SCALE GENOMIC DNA]</scope>
    <source>
        <strain evidence="3 4">DSM 15932</strain>
    </source>
</reference>
<feature type="domain" description="VanZ-like" evidence="2">
    <location>
        <begin position="78"/>
        <end position="150"/>
    </location>
</feature>
<dbReference type="Pfam" id="PF04892">
    <property type="entry name" value="VanZ"/>
    <property type="match status" value="1"/>
</dbReference>
<feature type="transmembrane region" description="Helical" evidence="1">
    <location>
        <begin position="77"/>
        <end position="95"/>
    </location>
</feature>
<evidence type="ECO:0000313" key="4">
    <source>
        <dbReference type="Proteomes" id="UP000285317"/>
    </source>
</evidence>
<dbReference type="Proteomes" id="UP000285317">
    <property type="component" value="Chromosome"/>
</dbReference>
<evidence type="ECO:0000313" key="3">
    <source>
        <dbReference type="EMBL" id="AZZ51811.1"/>
    </source>
</evidence>